<sequence length="91" mass="10076">MSEKVNKREMQSSQVRIVTEHPLQAGGVLDEELIELTVAAQDLEACRPDMDAAALVHVPHPQALRRRAVREQSAQRVLGDLDIPQVSLGQE</sequence>
<protein>
    <submittedName>
        <fullName evidence="1">Uncharacterized protein</fullName>
    </submittedName>
</protein>
<dbReference type="EMBL" id="GBRH01267168">
    <property type="protein sequence ID" value="JAD30727.1"/>
    <property type="molecule type" value="Transcribed_RNA"/>
</dbReference>
<reference evidence="1" key="1">
    <citation type="submission" date="2014-09" db="EMBL/GenBank/DDBJ databases">
        <authorList>
            <person name="Magalhaes I.L.F."/>
            <person name="Oliveira U."/>
            <person name="Santos F.R."/>
            <person name="Vidigal T.H.D.A."/>
            <person name="Brescovit A.D."/>
            <person name="Santos A.J."/>
        </authorList>
    </citation>
    <scope>NUCLEOTIDE SEQUENCE</scope>
    <source>
        <tissue evidence="1">Shoot tissue taken approximately 20 cm above the soil surface</tissue>
    </source>
</reference>
<dbReference type="AlphaFoldDB" id="A0A0A8Z785"/>
<accession>A0A0A8Z785</accession>
<evidence type="ECO:0000313" key="1">
    <source>
        <dbReference type="EMBL" id="JAD30727.1"/>
    </source>
</evidence>
<reference evidence="1" key="2">
    <citation type="journal article" date="2015" name="Data Brief">
        <title>Shoot transcriptome of the giant reed, Arundo donax.</title>
        <authorList>
            <person name="Barrero R.A."/>
            <person name="Guerrero F.D."/>
            <person name="Moolhuijzen P."/>
            <person name="Goolsby J.A."/>
            <person name="Tidwell J."/>
            <person name="Bellgard S.E."/>
            <person name="Bellgard M.I."/>
        </authorList>
    </citation>
    <scope>NUCLEOTIDE SEQUENCE</scope>
    <source>
        <tissue evidence="1">Shoot tissue taken approximately 20 cm above the soil surface</tissue>
    </source>
</reference>
<organism evidence="1">
    <name type="scientific">Arundo donax</name>
    <name type="common">Giant reed</name>
    <name type="synonym">Donax arundinaceus</name>
    <dbReference type="NCBI Taxonomy" id="35708"/>
    <lineage>
        <taxon>Eukaryota</taxon>
        <taxon>Viridiplantae</taxon>
        <taxon>Streptophyta</taxon>
        <taxon>Embryophyta</taxon>
        <taxon>Tracheophyta</taxon>
        <taxon>Spermatophyta</taxon>
        <taxon>Magnoliopsida</taxon>
        <taxon>Liliopsida</taxon>
        <taxon>Poales</taxon>
        <taxon>Poaceae</taxon>
        <taxon>PACMAD clade</taxon>
        <taxon>Arundinoideae</taxon>
        <taxon>Arundineae</taxon>
        <taxon>Arundo</taxon>
    </lineage>
</organism>
<proteinExistence type="predicted"/>
<name>A0A0A8Z785_ARUDO</name>